<accession>A0ABV7WEX9</accession>
<dbReference type="SUPFAM" id="SSF82771">
    <property type="entry name" value="GIY-YIG endonuclease"/>
    <property type="match status" value="1"/>
</dbReference>
<sequence>MSTMTVQGSFEDLGRPLHETTFCVVDLETTGGSAAKDAVTEIGAVLVRGGEVVGELQTLVDPGVPVPPQIALLTGITNGMLVGAPRMTAALPAFLDFAAGSVLVAHNARFDISFLRAACTAQGRPWPRFEVVDTVALARRLVTDDEVPNRKLGTLAAYFRATTTPVHRALADARATVDVLHALLARARGVTTVEDLLDFCRTDDGRRSRRHLVDGLPSCPGVYRFVDGGGRVLYVGSSLDIRTRVRSYFTASEKRRRMTEMVQVARSVEHVVCATALEAQVRELRLIAEHRPSYNRRSTRPERAAWVKVTDEPVPRLSVVSHPGADHPAAAYVGLFSSRARAREAVEAVHTAFDIRRCTPRLSRRGGGTACALAGMGRCSAPCVTGPDEAYAGVVAQVRQALDGDLSPLVETIMRRVRGLSDQQRYEEAASERDRLAALVRGVDRAQQVRGLVATGELVAARKRQVGGWELVCVRHGRMAGSAVTRAGEPVMPTVDALRATAEHVPPPVGPGSAALPEETSLLVRWLEKPGTRLVVSEGGWALPVGAAARWSQLHLVEGGRHGASLWRVPGETG</sequence>
<dbReference type="NCBIfam" id="NF005905">
    <property type="entry name" value="PRK07883.1-3"/>
    <property type="match status" value="1"/>
</dbReference>
<dbReference type="InterPro" id="IPR006054">
    <property type="entry name" value="DnaQ"/>
</dbReference>
<dbReference type="InterPro" id="IPR050066">
    <property type="entry name" value="UvrABC_protein_C"/>
</dbReference>
<keyword evidence="2" id="KW-0269">Exonuclease</keyword>
<gene>
    <name evidence="2" type="ORF">ACFOLH_08515</name>
</gene>
<dbReference type="NCBIfam" id="NF005907">
    <property type="entry name" value="PRK07883.1-5"/>
    <property type="match status" value="1"/>
</dbReference>
<dbReference type="SUPFAM" id="SSF53098">
    <property type="entry name" value="Ribonuclease H-like"/>
    <property type="match status" value="1"/>
</dbReference>
<dbReference type="PANTHER" id="PTHR30562:SF1">
    <property type="entry name" value="UVRABC SYSTEM PROTEIN C"/>
    <property type="match status" value="1"/>
</dbReference>
<keyword evidence="2" id="KW-0540">Nuclease</keyword>
<dbReference type="Proteomes" id="UP001595685">
    <property type="component" value="Unassembled WGS sequence"/>
</dbReference>
<keyword evidence="3" id="KW-1185">Reference proteome</keyword>
<dbReference type="InterPro" id="IPR047296">
    <property type="entry name" value="GIY-YIG_UvrC_Cho"/>
</dbReference>
<dbReference type="InterPro" id="IPR012337">
    <property type="entry name" value="RNaseH-like_sf"/>
</dbReference>
<dbReference type="PROSITE" id="PS50164">
    <property type="entry name" value="GIY_YIG"/>
    <property type="match status" value="1"/>
</dbReference>
<dbReference type="InterPro" id="IPR000305">
    <property type="entry name" value="GIY-YIG_endonuc"/>
</dbReference>
<dbReference type="RefSeq" id="WP_340295840.1">
    <property type="nucleotide sequence ID" value="NZ_JBBEOI010000321.1"/>
</dbReference>
<dbReference type="Pfam" id="PF00929">
    <property type="entry name" value="RNase_T"/>
    <property type="match status" value="1"/>
</dbReference>
<dbReference type="InterPro" id="IPR036397">
    <property type="entry name" value="RNaseH_sf"/>
</dbReference>
<proteinExistence type="predicted"/>
<organism evidence="2 3">
    <name type="scientific">Aquipuribacter hungaricus</name>
    <dbReference type="NCBI Taxonomy" id="545624"/>
    <lineage>
        <taxon>Bacteria</taxon>
        <taxon>Bacillati</taxon>
        <taxon>Actinomycetota</taxon>
        <taxon>Actinomycetes</taxon>
        <taxon>Micrococcales</taxon>
        <taxon>Intrasporangiaceae</taxon>
        <taxon>Aquipuribacter</taxon>
    </lineage>
</organism>
<reference evidence="3" key="1">
    <citation type="journal article" date="2019" name="Int. J. Syst. Evol. Microbiol.">
        <title>The Global Catalogue of Microorganisms (GCM) 10K type strain sequencing project: providing services to taxonomists for standard genome sequencing and annotation.</title>
        <authorList>
            <consortium name="The Broad Institute Genomics Platform"/>
            <consortium name="The Broad Institute Genome Sequencing Center for Infectious Disease"/>
            <person name="Wu L."/>
            <person name="Ma J."/>
        </authorList>
    </citation>
    <scope>NUCLEOTIDE SEQUENCE [LARGE SCALE GENOMIC DNA]</scope>
    <source>
        <strain evidence="3">NCAIM B.02333</strain>
    </source>
</reference>
<dbReference type="CDD" id="cd06127">
    <property type="entry name" value="DEDDh"/>
    <property type="match status" value="1"/>
</dbReference>
<protein>
    <submittedName>
        <fullName evidence="2">DEDD exonuclease domain-containing protein</fullName>
    </submittedName>
</protein>
<feature type="domain" description="GIY-YIG" evidence="1">
    <location>
        <begin position="218"/>
        <end position="296"/>
    </location>
</feature>
<dbReference type="EMBL" id="JBHRWW010000004">
    <property type="protein sequence ID" value="MFC3688383.1"/>
    <property type="molecule type" value="Genomic_DNA"/>
</dbReference>
<dbReference type="NCBIfam" id="TIGR00573">
    <property type="entry name" value="dnaq"/>
    <property type="match status" value="1"/>
</dbReference>
<dbReference type="SMART" id="SM00465">
    <property type="entry name" value="GIYc"/>
    <property type="match status" value="1"/>
</dbReference>
<dbReference type="InterPro" id="IPR035901">
    <property type="entry name" value="GIY-YIG_endonuc_sf"/>
</dbReference>
<dbReference type="Pfam" id="PF01541">
    <property type="entry name" value="GIY-YIG"/>
    <property type="match status" value="1"/>
</dbReference>
<dbReference type="PANTHER" id="PTHR30562">
    <property type="entry name" value="UVRC/OXIDOREDUCTASE"/>
    <property type="match status" value="1"/>
</dbReference>
<dbReference type="GO" id="GO:0004527">
    <property type="term" value="F:exonuclease activity"/>
    <property type="evidence" value="ECO:0007669"/>
    <property type="project" value="UniProtKB-KW"/>
</dbReference>
<dbReference type="CDD" id="cd10434">
    <property type="entry name" value="GIY-YIG_UvrC_Cho"/>
    <property type="match status" value="1"/>
</dbReference>
<keyword evidence="2" id="KW-0378">Hydrolase</keyword>
<evidence type="ECO:0000313" key="3">
    <source>
        <dbReference type="Proteomes" id="UP001595685"/>
    </source>
</evidence>
<evidence type="ECO:0000313" key="2">
    <source>
        <dbReference type="EMBL" id="MFC3688383.1"/>
    </source>
</evidence>
<dbReference type="Gene3D" id="3.30.420.10">
    <property type="entry name" value="Ribonuclease H-like superfamily/Ribonuclease H"/>
    <property type="match status" value="1"/>
</dbReference>
<evidence type="ECO:0000259" key="1">
    <source>
        <dbReference type="PROSITE" id="PS50164"/>
    </source>
</evidence>
<dbReference type="SMART" id="SM00479">
    <property type="entry name" value="EXOIII"/>
    <property type="match status" value="1"/>
</dbReference>
<name>A0ABV7WEX9_9MICO</name>
<dbReference type="InterPro" id="IPR013520">
    <property type="entry name" value="Ribonucl_H"/>
</dbReference>
<comment type="caution">
    <text evidence="2">The sequence shown here is derived from an EMBL/GenBank/DDBJ whole genome shotgun (WGS) entry which is preliminary data.</text>
</comment>
<dbReference type="Gene3D" id="3.40.1440.10">
    <property type="entry name" value="GIY-YIG endonuclease"/>
    <property type="match status" value="1"/>
</dbReference>